<keyword evidence="1" id="KW-1133">Transmembrane helix</keyword>
<keyword evidence="1" id="KW-0472">Membrane</keyword>
<sequence>MTLRLTAWRDSLLAKTALLFVLWLVLCIPLSEILGLIRERGDSQRRAAEELAQTHVGAQTLAAPYLLVPYVERWREPVRDDKGQITGEELRQRQDVAIVFPKTQTMQGALATQERYRGIFKVPFYRLTAKVQGEIPPFDVDSLPHSVEGSQIEVGGEAGAPVLVLSMSDLRGLEGAPQLEAAGQALTLERGLPRAAAQSALAAGSVQAALSGQALDTWQQGQALPYVLDMTLAGQSHLAVAPLGEDTTAQLSSAWPHPGFGGRFLAAERTVSDTGFEAHWRISSLTTQARAQLAAALKQEKAANLERLETFDVTLTQPVNVYSMSERAAKYGGLFIALVIMAAFMVELFKRLRLHPVQYGLVGLSIAVFFLLLLALSEKMAFAWAYAGAAAASVALLGLYFSAVLGGAQRGGALAAYVAVLYAALYGLLASENNALLLGALLVFAMLAALMLGTRHVDWWQLGGGKERGIEPPDFPEQG</sequence>
<evidence type="ECO:0000313" key="3">
    <source>
        <dbReference type="Proteomes" id="UP001237156"/>
    </source>
</evidence>
<feature type="transmembrane region" description="Helical" evidence="1">
    <location>
        <begin position="356"/>
        <end position="377"/>
    </location>
</feature>
<dbReference type="EMBL" id="JARVII010000034">
    <property type="protein sequence ID" value="MDG9700402.1"/>
    <property type="molecule type" value="Genomic_DNA"/>
</dbReference>
<accession>A0AAW6RNC1</accession>
<proteinExistence type="predicted"/>
<dbReference type="PIRSF" id="PIRSF004548">
    <property type="entry name" value="CreD"/>
    <property type="match status" value="1"/>
</dbReference>
<feature type="transmembrane region" description="Helical" evidence="1">
    <location>
        <begin position="12"/>
        <end position="37"/>
    </location>
</feature>
<dbReference type="RefSeq" id="WP_279525128.1">
    <property type="nucleotide sequence ID" value="NZ_JARVII010000034.1"/>
</dbReference>
<dbReference type="GO" id="GO:0005886">
    <property type="term" value="C:plasma membrane"/>
    <property type="evidence" value="ECO:0007669"/>
    <property type="project" value="TreeGrafter"/>
</dbReference>
<dbReference type="PANTHER" id="PTHR30092">
    <property type="entry name" value="INNER MEMBRANE PROTEIN CRED"/>
    <property type="match status" value="1"/>
</dbReference>
<feature type="transmembrane region" description="Helical" evidence="1">
    <location>
        <begin position="435"/>
        <end position="453"/>
    </location>
</feature>
<protein>
    <submittedName>
        <fullName evidence="2">Cell envelope integrity protein CreD</fullName>
    </submittedName>
</protein>
<dbReference type="AlphaFoldDB" id="A0AAW6RNC1"/>
<feature type="transmembrane region" description="Helical" evidence="1">
    <location>
        <begin position="331"/>
        <end position="349"/>
    </location>
</feature>
<dbReference type="PANTHER" id="PTHR30092:SF0">
    <property type="entry name" value="INNER MEMBRANE PROTEIN CRED"/>
    <property type="match status" value="1"/>
</dbReference>
<dbReference type="InterPro" id="IPR010364">
    <property type="entry name" value="Uncharacterised_IM_CreD"/>
</dbReference>
<gene>
    <name evidence="2" type="primary">creD</name>
    <name evidence="2" type="ORF">QB898_11895</name>
</gene>
<dbReference type="Pfam" id="PF06123">
    <property type="entry name" value="CreD"/>
    <property type="match status" value="1"/>
</dbReference>
<reference evidence="2 3" key="1">
    <citation type="submission" date="2023-04" db="EMBL/GenBank/DDBJ databases">
        <title>Ottowia paracancer sp. nov., isolated from human stomach.</title>
        <authorList>
            <person name="Song Y."/>
        </authorList>
    </citation>
    <scope>NUCLEOTIDE SEQUENCE [LARGE SCALE GENOMIC DNA]</scope>
    <source>
        <strain evidence="2 3">10c7w1</strain>
    </source>
</reference>
<evidence type="ECO:0000256" key="1">
    <source>
        <dbReference type="SAM" id="Phobius"/>
    </source>
</evidence>
<feature type="transmembrane region" description="Helical" evidence="1">
    <location>
        <begin position="383"/>
        <end position="405"/>
    </location>
</feature>
<name>A0AAW6RNC1_9BURK</name>
<keyword evidence="1" id="KW-0812">Transmembrane</keyword>
<evidence type="ECO:0000313" key="2">
    <source>
        <dbReference type="EMBL" id="MDG9700402.1"/>
    </source>
</evidence>
<dbReference type="NCBIfam" id="NF008712">
    <property type="entry name" value="PRK11715.1-1"/>
    <property type="match status" value="1"/>
</dbReference>
<dbReference type="Proteomes" id="UP001237156">
    <property type="component" value="Unassembled WGS sequence"/>
</dbReference>
<comment type="caution">
    <text evidence="2">The sequence shown here is derived from an EMBL/GenBank/DDBJ whole genome shotgun (WGS) entry which is preliminary data.</text>
</comment>
<feature type="transmembrane region" description="Helical" evidence="1">
    <location>
        <begin position="412"/>
        <end position="429"/>
    </location>
</feature>
<keyword evidence="3" id="KW-1185">Reference proteome</keyword>
<organism evidence="2 3">
    <name type="scientific">Ottowia cancrivicina</name>
    <dbReference type="NCBI Taxonomy" id="3040346"/>
    <lineage>
        <taxon>Bacteria</taxon>
        <taxon>Pseudomonadati</taxon>
        <taxon>Pseudomonadota</taxon>
        <taxon>Betaproteobacteria</taxon>
        <taxon>Burkholderiales</taxon>
        <taxon>Comamonadaceae</taxon>
        <taxon>Ottowia</taxon>
    </lineage>
</organism>